<feature type="binding site" evidence="4">
    <location>
        <position position="90"/>
    </location>
    <ligand>
        <name>substrate</name>
    </ligand>
</feature>
<dbReference type="InterPro" id="IPR001557">
    <property type="entry name" value="L-lactate/malate_DH"/>
</dbReference>
<dbReference type="SUPFAM" id="SSF56327">
    <property type="entry name" value="LDH C-terminal domain-like"/>
    <property type="match status" value="1"/>
</dbReference>
<dbReference type="PANTHER" id="PTHR43128">
    <property type="entry name" value="L-2-HYDROXYCARBOXYLATE DEHYDROGENASE (NAD(P)(+))"/>
    <property type="match status" value="1"/>
</dbReference>
<dbReference type="PRINTS" id="PR00086">
    <property type="entry name" value="LLDHDRGNASE"/>
</dbReference>
<evidence type="ECO:0000256" key="2">
    <source>
        <dbReference type="ARBA" id="ARBA00023002"/>
    </source>
</evidence>
<organism evidence="9 10">
    <name type="scientific">Candidatus Copromonas faecavium</name>
    <name type="common">nom. illeg.</name>
    <dbReference type="NCBI Taxonomy" id="2840740"/>
    <lineage>
        <taxon>Bacteria</taxon>
        <taxon>Bacillati</taxon>
        <taxon>Bacillota</taxon>
        <taxon>Clostridia</taxon>
        <taxon>Lachnospirales</taxon>
        <taxon>Lachnospiraceae</taxon>
        <taxon>Candidatus Copromonas (nom. illeg.)</taxon>
    </lineage>
</organism>
<dbReference type="PANTHER" id="PTHR43128:SF31">
    <property type="entry name" value="L-LACTATE DEHYDROGENASE"/>
    <property type="match status" value="1"/>
</dbReference>
<dbReference type="InterPro" id="IPR015955">
    <property type="entry name" value="Lactate_DH/Glyco_Ohase_4_C"/>
</dbReference>
<feature type="binding site" evidence="4">
    <location>
        <position position="122"/>
    </location>
    <ligand>
        <name>substrate</name>
    </ligand>
</feature>
<dbReference type="Gene3D" id="3.40.50.720">
    <property type="entry name" value="NAD(P)-binding Rossmann-like Domain"/>
    <property type="match status" value="1"/>
</dbReference>
<feature type="binding site" evidence="4">
    <location>
        <position position="153"/>
    </location>
    <ligand>
        <name>substrate</name>
    </ligand>
</feature>
<reference evidence="9" key="2">
    <citation type="journal article" date="2021" name="PeerJ">
        <title>Extensive microbial diversity within the chicken gut microbiome revealed by metagenomics and culture.</title>
        <authorList>
            <person name="Gilroy R."/>
            <person name="Ravi A."/>
            <person name="Getino M."/>
            <person name="Pursley I."/>
            <person name="Horton D.L."/>
            <person name="Alikhan N.F."/>
            <person name="Baker D."/>
            <person name="Gharbi K."/>
            <person name="Hall N."/>
            <person name="Watson M."/>
            <person name="Adriaenssens E.M."/>
            <person name="Foster-Nyarko E."/>
            <person name="Jarju S."/>
            <person name="Secka A."/>
            <person name="Antonio M."/>
            <person name="Oren A."/>
            <person name="Chaudhuri R.R."/>
            <person name="La Ragione R."/>
            <person name="Hildebrand F."/>
            <person name="Pallen M.J."/>
        </authorList>
    </citation>
    <scope>NUCLEOTIDE SEQUENCE</scope>
    <source>
        <strain evidence="9">CHK180-2868</strain>
    </source>
</reference>
<dbReference type="PROSITE" id="PS00064">
    <property type="entry name" value="L_LDH"/>
    <property type="match status" value="1"/>
</dbReference>
<evidence type="ECO:0000256" key="6">
    <source>
        <dbReference type="RuleBase" id="RU003369"/>
    </source>
</evidence>
<dbReference type="InterPro" id="IPR022383">
    <property type="entry name" value="Lactate/malate_DH_C"/>
</dbReference>
<keyword evidence="2 6" id="KW-0560">Oxidoreductase</keyword>
<evidence type="ECO:0000259" key="7">
    <source>
        <dbReference type="Pfam" id="PF00056"/>
    </source>
</evidence>
<feature type="binding site" evidence="5">
    <location>
        <begin position="120"/>
        <end position="122"/>
    </location>
    <ligand>
        <name>NAD(+)</name>
        <dbReference type="ChEBI" id="CHEBI:57540"/>
    </ligand>
</feature>
<evidence type="ECO:0000256" key="3">
    <source>
        <dbReference type="PIRSR" id="PIRSR000102-1"/>
    </source>
</evidence>
<evidence type="ECO:0000259" key="8">
    <source>
        <dbReference type="Pfam" id="PF02866"/>
    </source>
</evidence>
<dbReference type="Proteomes" id="UP000824250">
    <property type="component" value="Unassembled WGS sequence"/>
</dbReference>
<dbReference type="InterPro" id="IPR036291">
    <property type="entry name" value="NAD(P)-bd_dom_sf"/>
</dbReference>
<evidence type="ECO:0000256" key="1">
    <source>
        <dbReference type="ARBA" id="ARBA00006054"/>
    </source>
</evidence>
<dbReference type="GO" id="GO:0006089">
    <property type="term" value="P:lactate metabolic process"/>
    <property type="evidence" value="ECO:0007669"/>
    <property type="project" value="TreeGrafter"/>
</dbReference>
<feature type="domain" description="Lactate/malate dehydrogenase N-terminal" evidence="7">
    <location>
        <begin position="6"/>
        <end position="143"/>
    </location>
</feature>
<dbReference type="SUPFAM" id="SSF51735">
    <property type="entry name" value="NAD(P)-binding Rossmann-fold domains"/>
    <property type="match status" value="1"/>
</dbReference>
<comment type="similarity">
    <text evidence="1">Belongs to the LDH/MDH superfamily. LDH family.</text>
</comment>
<reference evidence="9" key="1">
    <citation type="submission" date="2020-10" db="EMBL/GenBank/DDBJ databases">
        <authorList>
            <person name="Gilroy R."/>
        </authorList>
    </citation>
    <scope>NUCLEOTIDE SEQUENCE</scope>
    <source>
        <strain evidence="9">CHK180-2868</strain>
    </source>
</reference>
<dbReference type="InterPro" id="IPR001236">
    <property type="entry name" value="Lactate/malate_DH_N"/>
</dbReference>
<protein>
    <submittedName>
        <fullName evidence="9">L-lactate dehydrogenase</fullName>
    </submittedName>
</protein>
<evidence type="ECO:0000313" key="9">
    <source>
        <dbReference type="EMBL" id="HIR05250.1"/>
    </source>
</evidence>
<evidence type="ECO:0000313" key="10">
    <source>
        <dbReference type="Proteomes" id="UP000824250"/>
    </source>
</evidence>
<dbReference type="Gene3D" id="3.90.110.10">
    <property type="entry name" value="Lactate dehydrogenase/glycoside hydrolase, family 4, C-terminal"/>
    <property type="match status" value="1"/>
</dbReference>
<dbReference type="AlphaFoldDB" id="A0A9D1D4V5"/>
<sequence length="307" mass="32911">MLEKRKIVIIGAGHVGSHCAYALAASGICEEIVLVDCVKEKAFAQALDVADSVSFMPHSVTVRSGEYSDCTDASLTVIAIGEPRLPGQTRLDLLGRSVELLKELASELKPLALTCPVVTITNPADIAADYLRKSLGMGRCQCFGTGTLLDTARLIRCLSQASGVDRKSISAFSMGEHGDSSMIPFSAVTIGGLPFDSFHLNKEDILKQTRQAGMDIIEGKGSTEFGIGRALTEMASCILRDEKRILPASVLLNGEYGQSGIHCGVPCRIGRNGIEEIIQLKLTDEEQKMLEASCQVIRKHTEMAAGI</sequence>
<comment type="caution">
    <text evidence="9">The sequence shown here is derived from an EMBL/GenBank/DDBJ whole genome shotgun (WGS) entry which is preliminary data.</text>
</comment>
<evidence type="ECO:0000256" key="5">
    <source>
        <dbReference type="PIRSR" id="PIRSR000102-3"/>
    </source>
</evidence>
<proteinExistence type="inferred from homology"/>
<feature type="binding site" evidence="5">
    <location>
        <position position="36"/>
    </location>
    <ligand>
        <name>NAD(+)</name>
        <dbReference type="ChEBI" id="CHEBI:57540"/>
    </ligand>
</feature>
<dbReference type="InterPro" id="IPR018177">
    <property type="entry name" value="L-lactate_DH_AS"/>
</dbReference>
<evidence type="ECO:0000256" key="4">
    <source>
        <dbReference type="PIRSR" id="PIRSR000102-2"/>
    </source>
</evidence>
<keyword evidence="5" id="KW-0520">NAD</keyword>
<dbReference type="EMBL" id="DVGC01000026">
    <property type="protein sequence ID" value="HIR05250.1"/>
    <property type="molecule type" value="Genomic_DNA"/>
</dbReference>
<feature type="active site" description="Proton acceptor" evidence="3">
    <location>
        <position position="177"/>
    </location>
</feature>
<dbReference type="Pfam" id="PF02866">
    <property type="entry name" value="Ldh_1_C"/>
    <property type="match status" value="1"/>
</dbReference>
<dbReference type="Pfam" id="PF00056">
    <property type="entry name" value="Ldh_1_N"/>
    <property type="match status" value="1"/>
</dbReference>
<feature type="domain" description="Lactate/malate dehydrogenase C-terminal" evidence="8">
    <location>
        <begin position="147"/>
        <end position="302"/>
    </location>
</feature>
<feature type="binding site" evidence="5">
    <location>
        <begin position="11"/>
        <end position="16"/>
    </location>
    <ligand>
        <name>NAD(+)</name>
        <dbReference type="ChEBI" id="CHEBI:57540"/>
    </ligand>
</feature>
<name>A0A9D1D4V5_9FIRM</name>
<dbReference type="GO" id="GO:0004459">
    <property type="term" value="F:L-lactate dehydrogenase (NAD+) activity"/>
    <property type="evidence" value="ECO:0007669"/>
    <property type="project" value="InterPro"/>
</dbReference>
<dbReference type="CDD" id="cd05291">
    <property type="entry name" value="HicDH_like"/>
    <property type="match status" value="1"/>
</dbReference>
<gene>
    <name evidence="9" type="ORF">IAB28_04715</name>
</gene>
<feature type="binding site" evidence="4">
    <location>
        <position position="84"/>
    </location>
    <ligand>
        <name>substrate</name>
    </ligand>
</feature>
<accession>A0A9D1D4V5</accession>
<dbReference type="PIRSF" id="PIRSF000102">
    <property type="entry name" value="Lac_mal_DH"/>
    <property type="match status" value="1"/>
</dbReference>